<dbReference type="SUPFAM" id="SSF50729">
    <property type="entry name" value="PH domain-like"/>
    <property type="match status" value="2"/>
</dbReference>
<evidence type="ECO:0000256" key="5">
    <source>
        <dbReference type="ARBA" id="ARBA00022448"/>
    </source>
</evidence>
<dbReference type="SUPFAM" id="SSF82919">
    <property type="entry name" value="Zn-finger domain of Sec23/24"/>
    <property type="match status" value="1"/>
</dbReference>
<comment type="caution">
    <text evidence="14">The sequence shown here is derived from an EMBL/GenBank/DDBJ whole genome shotgun (WGS) entry which is preliminary data.</text>
</comment>
<dbReference type="GO" id="GO:0090110">
    <property type="term" value="P:COPII-coated vesicle cargo loading"/>
    <property type="evidence" value="ECO:0007669"/>
    <property type="project" value="TreeGrafter"/>
</dbReference>
<dbReference type="InterPro" id="IPR006900">
    <property type="entry name" value="Sec23/24_helical_dom"/>
</dbReference>
<name>A0A3M6V7M4_9STRA</name>
<gene>
    <name evidence="14" type="ORF">DD238_007939</name>
</gene>
<sequence>MSSLSILMKQRTQHTFLGNDRSTFISRTSSHRATVLASPSLSSASETLEDWMYWQRDASNAHCWTKVYSVLDNEFLWLFKGNHSSKTLFLQIAVSSVEVSGQRQLRVVDPNGEEMELWLLDEDSFSMWRQRLEEAAALTTQFFRITEIEARRLPRNSAYRGSLVAYRRASKQARFKAVIEWIMQWRRKGVKLARLSLTAIPSRRQKLQQRASVRSTCSKTTSTMRSTFGSLSMLSSLSSDSLSTATSSYGGLMEDYDDLDEEIEDKAETEVDQCSEQGWMYWKKSDDSWLKVYARLRNELLWLSKGARDTVAVVQIAVAGVRVTDIGGFIARGPAGESMELFAYERNRTGEWTDALYVAAQRTQLYERSVAAESTETEITHRETKEVKEVYTGTLIAYNKEQTKSSLKRRLRDACRRRLEKFQTQMSHANAFRPLNSAQSSTSLSANGGPTFTRSSQPSTGSINAPHQQQMGTGPRGLAPPNRSFSSGPSSQPTGPSTQQFTNHPVPMSGGGYGPPMGGLSNPPLQPMRGVPPVGVVPPSGQGLPARGYPPPAGSLNQGPPNAQNSLAQQFNNMGINGPTGPGSAQLPRGSPPMGGAMAPPPVMNIQQQPVMTQQQPPDAYNKNLTSGNFQQPNDMMNSGYGGQSGFQGQQMQQETPLSKEMMASQCDSRYMRLTVNALPHSLDHAKKSKLTYGLIIRPFAPNDEGNDLDVVNFGPTGVIRCRHCRTYMNPFVQWVDNGRRWRCNLCGISNDVASSYFCHLSANQLRQDRNERPELHSGSVEIVAPSEYMMRPPQPPCFVFVIDVSATAVASGSLHVAVNTIREQLDKLPGAPRTRVGFVTYDNTIHFYNLKVCAELFFFGDMSGFSILTGFVLNLSQSTLKAPQMMVVADLDELFIPIPDELLVNLSDSREVVEMLLETLPSIHHNARSAETVLGPAIRVAFKLMSSIGGKMVVFQNSLPSAGNGALRNRDNPRLYGTDKEHTLLQAADTFYRTNAIDFCRQQVSVDMFLFSSMYTDIASLVILILHEANVKIKCDAGSLSKYSAGQVYYYPAFNAERDGEKFSKELAHCLVRESAWEAVMRVRCTKGMRLANFYGNFFLRGPDLLALPTCNADSTFAVEITHSDALLTSSTISVQAGVLYTNSGGERRIRVHTVCIPVTKLFAELFRQVDQDALCNIMAKNALEIALKTGLDSGRSRLQTQCADIVRAYRNSGAYGTKQSSGYQLHLPESMQLLPLYIMSLLKNPTLRGGTDLTADERTFLQYELNNMPVELSRVFIYPRMFALHNMPPEAGLPAAVEGIDGAGATSIVLPPVINLSIERLQCDGVFLLDDTLSLYLWVGRSVSLELLGSLFGVSSMEGVDCSQLKLLAPHDDISNRVDAILSAIRSERLPHQNVVIMREGDPVEGRYFWKLVEDRASFPGGSYSYSEYLGQISRMSLSGGTGGR</sequence>
<dbReference type="GO" id="GO:0000139">
    <property type="term" value="C:Golgi membrane"/>
    <property type="evidence" value="ECO:0007669"/>
    <property type="project" value="UniProtKB-SubCell"/>
</dbReference>
<keyword evidence="10" id="KW-0333">Golgi apparatus</keyword>
<dbReference type="SUPFAM" id="SSF81995">
    <property type="entry name" value="beta-sandwich domain of Sec23/24"/>
    <property type="match status" value="1"/>
</dbReference>
<dbReference type="Pfam" id="PF08033">
    <property type="entry name" value="Sec23_BS"/>
    <property type="match status" value="1"/>
</dbReference>
<dbReference type="CDD" id="cd01479">
    <property type="entry name" value="Sec24-like"/>
    <property type="match status" value="1"/>
</dbReference>
<feature type="region of interest" description="Disordered" evidence="12">
    <location>
        <begin position="425"/>
        <end position="593"/>
    </location>
</feature>
<dbReference type="Pfam" id="PF04811">
    <property type="entry name" value="Sec23_trunk"/>
    <property type="match status" value="1"/>
</dbReference>
<dbReference type="InterPro" id="IPR007123">
    <property type="entry name" value="Gelsolin-like_dom"/>
</dbReference>
<dbReference type="SUPFAM" id="SSF53300">
    <property type="entry name" value="vWA-like"/>
    <property type="match status" value="1"/>
</dbReference>
<dbReference type="InterPro" id="IPR006896">
    <property type="entry name" value="Sec23/24_trunk_dom"/>
</dbReference>
<dbReference type="InterPro" id="IPR001849">
    <property type="entry name" value="PH_domain"/>
</dbReference>
<feature type="compositionally biased region" description="Polar residues" evidence="12">
    <location>
        <begin position="436"/>
        <end position="472"/>
    </location>
</feature>
<evidence type="ECO:0000256" key="1">
    <source>
        <dbReference type="ARBA" id="ARBA00004394"/>
    </source>
</evidence>
<evidence type="ECO:0000256" key="2">
    <source>
        <dbReference type="ARBA" id="ARBA00004496"/>
    </source>
</evidence>
<keyword evidence="7" id="KW-0256">Endoplasmic reticulum</keyword>
<feature type="compositionally biased region" description="Low complexity" evidence="12">
    <location>
        <begin position="531"/>
        <end position="543"/>
    </location>
</feature>
<dbReference type="GO" id="GO:0030127">
    <property type="term" value="C:COPII vesicle coat"/>
    <property type="evidence" value="ECO:0007669"/>
    <property type="project" value="InterPro"/>
</dbReference>
<evidence type="ECO:0000313" key="15">
    <source>
        <dbReference type="Proteomes" id="UP000282087"/>
    </source>
</evidence>
<comment type="similarity">
    <text evidence="4">Belongs to the SEC23/SEC24 family. SEC24 subfamily.</text>
</comment>
<dbReference type="GO" id="GO:0006886">
    <property type="term" value="P:intracellular protein transport"/>
    <property type="evidence" value="ECO:0007669"/>
    <property type="project" value="InterPro"/>
</dbReference>
<dbReference type="GO" id="GO:0070971">
    <property type="term" value="C:endoplasmic reticulum exit site"/>
    <property type="evidence" value="ECO:0007669"/>
    <property type="project" value="TreeGrafter"/>
</dbReference>
<dbReference type="PANTHER" id="PTHR13803">
    <property type="entry name" value="SEC24-RELATED PROTEIN"/>
    <property type="match status" value="1"/>
</dbReference>
<dbReference type="GO" id="GO:0005789">
    <property type="term" value="C:endoplasmic reticulum membrane"/>
    <property type="evidence" value="ECO:0007669"/>
    <property type="project" value="UniProtKB-SubCell"/>
</dbReference>
<dbReference type="Pfam" id="PF04810">
    <property type="entry name" value="zf-Sec23_Sec24"/>
    <property type="match status" value="1"/>
</dbReference>
<keyword evidence="15" id="KW-1185">Reference proteome</keyword>
<dbReference type="VEuPathDB" id="FungiDB:DD237_007495"/>
<dbReference type="Gene3D" id="2.60.40.1670">
    <property type="entry name" value="beta-sandwich domain of Sec23/24"/>
    <property type="match status" value="1"/>
</dbReference>
<organism evidence="14 15">
    <name type="scientific">Peronospora effusa</name>
    <dbReference type="NCBI Taxonomy" id="542832"/>
    <lineage>
        <taxon>Eukaryota</taxon>
        <taxon>Sar</taxon>
        <taxon>Stramenopiles</taxon>
        <taxon>Oomycota</taxon>
        <taxon>Peronosporomycetes</taxon>
        <taxon>Peronosporales</taxon>
        <taxon>Peronosporaceae</taxon>
        <taxon>Peronospora</taxon>
    </lineage>
</organism>
<keyword evidence="8" id="KW-0931">ER-Golgi transport</keyword>
<dbReference type="GO" id="GO:0008270">
    <property type="term" value="F:zinc ion binding"/>
    <property type="evidence" value="ECO:0007669"/>
    <property type="project" value="InterPro"/>
</dbReference>
<reference evidence="14 15" key="1">
    <citation type="submission" date="2018-06" db="EMBL/GenBank/DDBJ databases">
        <title>Comparative genomics of downy mildews reveals potential adaptations to biotrophy.</title>
        <authorList>
            <person name="Fletcher K."/>
            <person name="Klosterman S.J."/>
            <person name="Derevnina L."/>
            <person name="Martin F."/>
            <person name="Koike S."/>
            <person name="Reyes Chin-Wo S."/>
            <person name="Mou B."/>
            <person name="Michelmore R."/>
        </authorList>
    </citation>
    <scope>NUCLEOTIDE SEQUENCE [LARGE SCALE GENOMIC DNA]</scope>
    <source>
        <strain evidence="14 15">R14</strain>
    </source>
</reference>
<feature type="domain" description="PH" evidence="13">
    <location>
        <begin position="46"/>
        <end position="139"/>
    </location>
</feature>
<feature type="compositionally biased region" description="Low complexity" evidence="12">
    <location>
        <begin position="484"/>
        <end position="508"/>
    </location>
</feature>
<proteinExistence type="inferred from homology"/>
<dbReference type="InterPro" id="IPR036174">
    <property type="entry name" value="Znf_Sec23_Sec24_sf"/>
</dbReference>
<dbReference type="Gene3D" id="3.40.50.410">
    <property type="entry name" value="von Willebrand factor, type A domain"/>
    <property type="match status" value="1"/>
</dbReference>
<keyword evidence="5" id="KW-0813">Transport</keyword>
<dbReference type="InterPro" id="IPR006895">
    <property type="entry name" value="Znf_Sec23_Sec24"/>
</dbReference>
<dbReference type="InterPro" id="IPR041742">
    <property type="entry name" value="Sec24-like_trunk_dom"/>
</dbReference>
<evidence type="ECO:0000256" key="10">
    <source>
        <dbReference type="ARBA" id="ARBA00023034"/>
    </source>
</evidence>
<dbReference type="SUPFAM" id="SSF81811">
    <property type="entry name" value="Helical domain of Sec23/24"/>
    <property type="match status" value="1"/>
</dbReference>
<keyword evidence="9" id="KW-0653">Protein transport</keyword>
<dbReference type="InterPro" id="IPR036180">
    <property type="entry name" value="Gelsolin-like_dom_sf"/>
</dbReference>
<accession>A0A3M6V7M4</accession>
<keyword evidence="11" id="KW-0472">Membrane</keyword>
<dbReference type="InterPro" id="IPR036465">
    <property type="entry name" value="vWFA_dom_sf"/>
</dbReference>
<dbReference type="STRING" id="542832.A0A3M6V7M4"/>
<dbReference type="Pfam" id="PF04815">
    <property type="entry name" value="Sec23_helical"/>
    <property type="match status" value="1"/>
</dbReference>
<dbReference type="Proteomes" id="UP000282087">
    <property type="component" value="Unassembled WGS sequence"/>
</dbReference>
<dbReference type="InterPro" id="IPR050550">
    <property type="entry name" value="SEC23_SEC24_subfamily"/>
</dbReference>
<evidence type="ECO:0000256" key="11">
    <source>
        <dbReference type="ARBA" id="ARBA00023136"/>
    </source>
</evidence>
<dbReference type="InterPro" id="IPR012990">
    <property type="entry name" value="Beta-sandwich_Sec23_24"/>
</dbReference>
<dbReference type="SUPFAM" id="SSF82754">
    <property type="entry name" value="C-terminal, gelsolin-like domain of Sec23/24"/>
    <property type="match status" value="1"/>
</dbReference>
<comment type="subcellular location">
    <subcellularLocation>
        <location evidence="2">Cytoplasm</location>
    </subcellularLocation>
    <subcellularLocation>
        <location evidence="3">Endoplasmic reticulum membrane</location>
    </subcellularLocation>
    <subcellularLocation>
        <location evidence="1">Golgi apparatus membrane</location>
    </subcellularLocation>
</comment>
<dbReference type="Gene3D" id="2.30.30.380">
    <property type="entry name" value="Zn-finger domain of Sec23/24"/>
    <property type="match status" value="1"/>
</dbReference>
<protein>
    <recommendedName>
        <fullName evidence="13">PH domain-containing protein</fullName>
    </recommendedName>
</protein>
<dbReference type="EMBL" id="QLLG01000577">
    <property type="protein sequence ID" value="RMX62544.1"/>
    <property type="molecule type" value="Genomic_DNA"/>
</dbReference>
<feature type="domain" description="PH" evidence="13">
    <location>
        <begin position="274"/>
        <end position="363"/>
    </location>
</feature>
<dbReference type="PANTHER" id="PTHR13803:SF39">
    <property type="entry name" value="SECRETORY 24AB, ISOFORM A"/>
    <property type="match status" value="1"/>
</dbReference>
<evidence type="ECO:0000256" key="6">
    <source>
        <dbReference type="ARBA" id="ARBA00022490"/>
    </source>
</evidence>
<dbReference type="Gene3D" id="3.40.20.10">
    <property type="entry name" value="Severin"/>
    <property type="match status" value="1"/>
</dbReference>
<evidence type="ECO:0000256" key="4">
    <source>
        <dbReference type="ARBA" id="ARBA00008334"/>
    </source>
</evidence>
<evidence type="ECO:0000256" key="7">
    <source>
        <dbReference type="ARBA" id="ARBA00022824"/>
    </source>
</evidence>
<dbReference type="InterPro" id="IPR036175">
    <property type="entry name" value="Sec23/24_helical_dom_sf"/>
</dbReference>
<evidence type="ECO:0000256" key="12">
    <source>
        <dbReference type="SAM" id="MobiDB-lite"/>
    </source>
</evidence>
<evidence type="ECO:0000259" key="13">
    <source>
        <dbReference type="SMART" id="SM00233"/>
    </source>
</evidence>
<dbReference type="InterPro" id="IPR029006">
    <property type="entry name" value="ADF-H/Gelsolin-like_dom_sf"/>
</dbReference>
<dbReference type="Gene3D" id="1.20.120.730">
    <property type="entry name" value="Sec23/Sec24 helical domain"/>
    <property type="match status" value="1"/>
</dbReference>
<dbReference type="GO" id="GO:0000149">
    <property type="term" value="F:SNARE binding"/>
    <property type="evidence" value="ECO:0007669"/>
    <property type="project" value="TreeGrafter"/>
</dbReference>
<dbReference type="SMART" id="SM00233">
    <property type="entry name" value="PH"/>
    <property type="match status" value="2"/>
</dbReference>
<dbReference type="Pfam" id="PF00626">
    <property type="entry name" value="Gelsolin"/>
    <property type="match status" value="1"/>
</dbReference>
<feature type="compositionally biased region" description="Polar residues" evidence="12">
    <location>
        <begin position="555"/>
        <end position="575"/>
    </location>
</feature>
<evidence type="ECO:0000313" key="14">
    <source>
        <dbReference type="EMBL" id="RMX62544.1"/>
    </source>
</evidence>
<evidence type="ECO:0000256" key="8">
    <source>
        <dbReference type="ARBA" id="ARBA00022892"/>
    </source>
</evidence>
<evidence type="ECO:0000256" key="9">
    <source>
        <dbReference type="ARBA" id="ARBA00022927"/>
    </source>
</evidence>
<evidence type="ECO:0000256" key="3">
    <source>
        <dbReference type="ARBA" id="ARBA00004586"/>
    </source>
</evidence>
<keyword evidence="6" id="KW-0963">Cytoplasm</keyword>